<dbReference type="InterPro" id="IPR017972">
    <property type="entry name" value="Cyt_P450_CS"/>
</dbReference>
<organism evidence="4 5">
    <name type="scientific">Bradyrhizobium retamae</name>
    <dbReference type="NCBI Taxonomy" id="1300035"/>
    <lineage>
        <taxon>Bacteria</taxon>
        <taxon>Pseudomonadati</taxon>
        <taxon>Pseudomonadota</taxon>
        <taxon>Alphaproteobacteria</taxon>
        <taxon>Hyphomicrobiales</taxon>
        <taxon>Nitrobacteraceae</taxon>
        <taxon>Bradyrhizobium</taxon>
    </lineage>
</organism>
<dbReference type="GO" id="GO:0016705">
    <property type="term" value="F:oxidoreductase activity, acting on paired donors, with incorporation or reduction of molecular oxygen"/>
    <property type="evidence" value="ECO:0007669"/>
    <property type="project" value="InterPro"/>
</dbReference>
<dbReference type="AlphaFoldDB" id="A0A0R3ML05"/>
<dbReference type="PANTHER" id="PTHR46696:SF1">
    <property type="entry name" value="CYTOCHROME P450 YJIB-RELATED"/>
    <property type="match status" value="1"/>
</dbReference>
<keyword evidence="3" id="KW-0349">Heme</keyword>
<dbReference type="GO" id="GO:0020037">
    <property type="term" value="F:heme binding"/>
    <property type="evidence" value="ECO:0007669"/>
    <property type="project" value="InterPro"/>
</dbReference>
<dbReference type="InterPro" id="IPR036396">
    <property type="entry name" value="Cyt_P450_sf"/>
</dbReference>
<dbReference type="PRINTS" id="PR00359">
    <property type="entry name" value="BP450"/>
</dbReference>
<keyword evidence="3" id="KW-0479">Metal-binding</keyword>
<dbReference type="CDD" id="cd11033">
    <property type="entry name" value="CYP142-like"/>
    <property type="match status" value="1"/>
</dbReference>
<dbReference type="SUPFAM" id="SSF48264">
    <property type="entry name" value="Cytochrome P450"/>
    <property type="match status" value="1"/>
</dbReference>
<dbReference type="Pfam" id="PF00067">
    <property type="entry name" value="p450"/>
    <property type="match status" value="1"/>
</dbReference>
<keyword evidence="3" id="KW-0503">Monooxygenase</keyword>
<dbReference type="RefSeq" id="WP_057847492.1">
    <property type="nucleotide sequence ID" value="NZ_LLYA01000203.1"/>
</dbReference>
<dbReference type="Gene3D" id="1.10.630.10">
    <property type="entry name" value="Cytochrome P450"/>
    <property type="match status" value="1"/>
</dbReference>
<dbReference type="OrthoDB" id="9801155at2"/>
<protein>
    <submittedName>
        <fullName evidence="4">Cytochrome</fullName>
    </submittedName>
</protein>
<evidence type="ECO:0000256" key="1">
    <source>
        <dbReference type="ARBA" id="ARBA00001971"/>
    </source>
</evidence>
<sequence length="423" mass="48962">MHGTIDLAGDSHLRAARDTAQSMPLADFDVGNPELFQNDSFWPYFDRLRRDDPVHYCRDSMFGPYWSITKYNDIMDVETNHAVFSSASSLGGITIRDVAPDLRRESFIAMDQPRHSAQRKTVAPMFTPTHLDQLAINIRKRSAECLDNLPKNETFDWVDQVSIELTTQMLAVLFDFPWEDRRKLTRWSDIATTIPHPGGLVETEDQRQAELLECATYFARLWKERINQPPKSDLLSMMAHSDATRDMDPKNFLGNLILLIVGGNDTTRNTLSGSVYALNKNPDQYRKLRDNPDLIDSFVPEVIRWQTPLAHMRRTALEDIEFRGRQIRKGDKVVMWYVSGNRDEEVIERPYEFIIDRARPRTHLSFGFGIHRCVGIRLAELQLKIIWEEILKRYDNIEVIGEPKRVYSSFVKGYETLPVRIAA</sequence>
<dbReference type="EMBL" id="LLYA01000203">
    <property type="protein sequence ID" value="KRR18032.1"/>
    <property type="molecule type" value="Genomic_DNA"/>
</dbReference>
<reference evidence="4 5" key="1">
    <citation type="submission" date="2014-03" db="EMBL/GenBank/DDBJ databases">
        <title>Bradyrhizobium valentinum sp. nov., isolated from effective nodules of Lupinus mariae-josephae, a lupine endemic of basic-lime soils in Eastern Spain.</title>
        <authorList>
            <person name="Duran D."/>
            <person name="Rey L."/>
            <person name="Navarro A."/>
            <person name="Busquets A."/>
            <person name="Imperial J."/>
            <person name="Ruiz-Argueso T."/>
        </authorList>
    </citation>
    <scope>NUCLEOTIDE SEQUENCE [LARGE SCALE GENOMIC DNA]</scope>
    <source>
        <strain evidence="4 5">Ro19</strain>
    </source>
</reference>
<dbReference type="PANTHER" id="PTHR46696">
    <property type="entry name" value="P450, PUTATIVE (EUROFUNG)-RELATED"/>
    <property type="match status" value="1"/>
</dbReference>
<comment type="similarity">
    <text evidence="2 3">Belongs to the cytochrome P450 family.</text>
</comment>
<dbReference type="InterPro" id="IPR001128">
    <property type="entry name" value="Cyt_P450"/>
</dbReference>
<evidence type="ECO:0000313" key="5">
    <source>
        <dbReference type="Proteomes" id="UP000052023"/>
    </source>
</evidence>
<accession>A0A0R3ML05</accession>
<comment type="caution">
    <text evidence="4">The sequence shown here is derived from an EMBL/GenBank/DDBJ whole genome shotgun (WGS) entry which is preliminary data.</text>
</comment>
<evidence type="ECO:0000256" key="3">
    <source>
        <dbReference type="RuleBase" id="RU000461"/>
    </source>
</evidence>
<dbReference type="GO" id="GO:0005506">
    <property type="term" value="F:iron ion binding"/>
    <property type="evidence" value="ECO:0007669"/>
    <property type="project" value="InterPro"/>
</dbReference>
<dbReference type="PROSITE" id="PS00086">
    <property type="entry name" value="CYTOCHROME_P450"/>
    <property type="match status" value="1"/>
</dbReference>
<gene>
    <name evidence="4" type="ORF">CQ13_11850</name>
</gene>
<keyword evidence="3" id="KW-0408">Iron</keyword>
<comment type="cofactor">
    <cofactor evidence="1">
        <name>heme</name>
        <dbReference type="ChEBI" id="CHEBI:30413"/>
    </cofactor>
</comment>
<evidence type="ECO:0000313" key="4">
    <source>
        <dbReference type="EMBL" id="KRR18032.1"/>
    </source>
</evidence>
<keyword evidence="5" id="KW-1185">Reference proteome</keyword>
<keyword evidence="3" id="KW-0560">Oxidoreductase</keyword>
<name>A0A0R3ML05_9BRAD</name>
<proteinExistence type="inferred from homology"/>
<dbReference type="GO" id="GO:0004497">
    <property type="term" value="F:monooxygenase activity"/>
    <property type="evidence" value="ECO:0007669"/>
    <property type="project" value="UniProtKB-KW"/>
</dbReference>
<evidence type="ECO:0000256" key="2">
    <source>
        <dbReference type="ARBA" id="ARBA00010617"/>
    </source>
</evidence>
<dbReference type="Proteomes" id="UP000052023">
    <property type="component" value="Unassembled WGS sequence"/>
</dbReference>
<dbReference type="InterPro" id="IPR002397">
    <property type="entry name" value="Cyt_P450_B"/>
</dbReference>